<evidence type="ECO:0000313" key="2">
    <source>
        <dbReference type="Proteomes" id="UP000095283"/>
    </source>
</evidence>
<protein>
    <submittedName>
        <fullName evidence="3">Transposase</fullName>
    </submittedName>
</protein>
<keyword evidence="2" id="KW-1185">Reference proteome</keyword>
<evidence type="ECO:0000256" key="1">
    <source>
        <dbReference type="SAM" id="MobiDB-lite"/>
    </source>
</evidence>
<evidence type="ECO:0000313" key="3">
    <source>
        <dbReference type="WBParaSite" id="Hba_10539"/>
    </source>
</evidence>
<dbReference type="AlphaFoldDB" id="A0A1I7WZD1"/>
<accession>A0A1I7WZD1</accession>
<dbReference type="Proteomes" id="UP000095283">
    <property type="component" value="Unplaced"/>
</dbReference>
<reference evidence="3" key="1">
    <citation type="submission" date="2016-11" db="UniProtKB">
        <authorList>
            <consortium name="WormBaseParasite"/>
        </authorList>
    </citation>
    <scope>IDENTIFICATION</scope>
</reference>
<proteinExistence type="predicted"/>
<feature type="region of interest" description="Disordered" evidence="1">
    <location>
        <begin position="36"/>
        <end position="64"/>
    </location>
</feature>
<organism evidence="2 3">
    <name type="scientific">Heterorhabditis bacteriophora</name>
    <name type="common">Entomopathogenic nematode worm</name>
    <dbReference type="NCBI Taxonomy" id="37862"/>
    <lineage>
        <taxon>Eukaryota</taxon>
        <taxon>Metazoa</taxon>
        <taxon>Ecdysozoa</taxon>
        <taxon>Nematoda</taxon>
        <taxon>Chromadorea</taxon>
        <taxon>Rhabditida</taxon>
        <taxon>Rhabditina</taxon>
        <taxon>Rhabditomorpha</taxon>
        <taxon>Strongyloidea</taxon>
        <taxon>Heterorhabditidae</taxon>
        <taxon>Heterorhabditis</taxon>
    </lineage>
</organism>
<sequence length="64" mass="7049">MQGTLELDIQRPVTEHTDALACGLGLRIGINLHGKQERGGTSRLRTIPRSHDHNPRLPNNTTAL</sequence>
<dbReference type="WBParaSite" id="Hba_10539">
    <property type="protein sequence ID" value="Hba_10539"/>
    <property type="gene ID" value="Hba_10539"/>
</dbReference>
<name>A0A1I7WZD1_HETBA</name>